<keyword evidence="2" id="KW-1185">Reference proteome</keyword>
<dbReference type="Gene3D" id="3.30.70.100">
    <property type="match status" value="1"/>
</dbReference>
<organism evidence="1 2">
    <name type="scientific">Bacillus salipaludis</name>
    <dbReference type="NCBI Taxonomy" id="2547811"/>
    <lineage>
        <taxon>Bacteria</taxon>
        <taxon>Bacillati</taxon>
        <taxon>Bacillota</taxon>
        <taxon>Bacilli</taxon>
        <taxon>Bacillales</taxon>
        <taxon>Bacillaceae</taxon>
        <taxon>Bacillus</taxon>
    </lineage>
</organism>
<sequence length="109" mass="13022">MTVYILQTFVFKQDKFKDGLENLNEIKKFRNEEYGQKLEILTPVSGEDQKYAILTKFEGLAEMELQNKKLFEDEEYLKLMEDFFLKNITEGSMYTQIYRGLPETKVEKK</sequence>
<dbReference type="Proteomes" id="UP001623041">
    <property type="component" value="Unassembled WGS sequence"/>
</dbReference>
<dbReference type="RefSeq" id="WP_406582129.1">
    <property type="nucleotide sequence ID" value="NZ_JBJHQH010000016.1"/>
</dbReference>
<protein>
    <recommendedName>
        <fullName evidence="3">ABM domain-containing protein</fullName>
    </recommendedName>
</protein>
<accession>A0ABW8RM26</accession>
<evidence type="ECO:0000313" key="2">
    <source>
        <dbReference type="Proteomes" id="UP001623041"/>
    </source>
</evidence>
<evidence type="ECO:0008006" key="3">
    <source>
        <dbReference type="Google" id="ProtNLM"/>
    </source>
</evidence>
<gene>
    <name evidence="1" type="ORF">ACJEBI_19330</name>
</gene>
<name>A0ABW8RM26_9BACI</name>
<comment type="caution">
    <text evidence="1">The sequence shown here is derived from an EMBL/GenBank/DDBJ whole genome shotgun (WGS) entry which is preliminary data.</text>
</comment>
<proteinExistence type="predicted"/>
<evidence type="ECO:0000313" key="1">
    <source>
        <dbReference type="EMBL" id="MFK9093622.1"/>
    </source>
</evidence>
<dbReference type="EMBL" id="JBJHQH010000016">
    <property type="protein sequence ID" value="MFK9093622.1"/>
    <property type="molecule type" value="Genomic_DNA"/>
</dbReference>
<reference evidence="1 2" key="1">
    <citation type="submission" date="2024-11" db="EMBL/GenBank/DDBJ databases">
        <authorList>
            <person name="Lucas J.A."/>
        </authorList>
    </citation>
    <scope>NUCLEOTIDE SEQUENCE [LARGE SCALE GENOMIC DNA]</scope>
    <source>
        <strain evidence="1 2">Z 5.4</strain>
    </source>
</reference>